<protein>
    <recommendedName>
        <fullName evidence="4">Plastid lipid-associated protein/fibrillin conserved domain-containing protein</fullName>
    </recommendedName>
</protein>
<evidence type="ECO:0000313" key="3">
    <source>
        <dbReference type="Proteomes" id="UP001515480"/>
    </source>
</evidence>
<feature type="chain" id="PRO_5044263658" description="Plastid lipid-associated protein/fibrillin conserved domain-containing protein" evidence="1">
    <location>
        <begin position="22"/>
        <end position="159"/>
    </location>
</feature>
<evidence type="ECO:0000256" key="1">
    <source>
        <dbReference type="SAM" id="SignalP"/>
    </source>
</evidence>
<reference evidence="2 3" key="1">
    <citation type="journal article" date="2024" name="Science">
        <title>Giant polyketide synthase enzymes in the biosynthesis of giant marine polyether toxins.</title>
        <authorList>
            <person name="Fallon T.R."/>
            <person name="Shende V.V."/>
            <person name="Wierzbicki I.H."/>
            <person name="Pendleton A.L."/>
            <person name="Watervoot N.F."/>
            <person name="Auber R.P."/>
            <person name="Gonzalez D.J."/>
            <person name="Wisecaver J.H."/>
            <person name="Moore B.S."/>
        </authorList>
    </citation>
    <scope>NUCLEOTIDE SEQUENCE [LARGE SCALE GENOMIC DNA]</scope>
    <source>
        <strain evidence="2 3">12B1</strain>
    </source>
</reference>
<proteinExistence type="predicted"/>
<feature type="signal peptide" evidence="1">
    <location>
        <begin position="1"/>
        <end position="21"/>
    </location>
</feature>
<evidence type="ECO:0000313" key="2">
    <source>
        <dbReference type="EMBL" id="KAL1510976.1"/>
    </source>
</evidence>
<dbReference type="AlphaFoldDB" id="A0AB34J1E8"/>
<organism evidence="2 3">
    <name type="scientific">Prymnesium parvum</name>
    <name type="common">Toxic golden alga</name>
    <dbReference type="NCBI Taxonomy" id="97485"/>
    <lineage>
        <taxon>Eukaryota</taxon>
        <taxon>Haptista</taxon>
        <taxon>Haptophyta</taxon>
        <taxon>Prymnesiophyceae</taxon>
        <taxon>Prymnesiales</taxon>
        <taxon>Prymnesiaceae</taxon>
        <taxon>Prymnesium</taxon>
    </lineage>
</organism>
<keyword evidence="3" id="KW-1185">Reference proteome</keyword>
<dbReference type="EMBL" id="JBGBPQ010000014">
    <property type="protein sequence ID" value="KAL1510976.1"/>
    <property type="molecule type" value="Genomic_DNA"/>
</dbReference>
<sequence length="159" mass="16977">MALAMLTLALLALRPQPHARAAASPSRVLPPVVCVAKFTSPAPLDGALPSDICGPWELRSTLSGVESLWVELSSDGALGCSAKVGRGQNWTAVRKGEEWVVSFTLLDKLKRPLTFQGNLGSNEFQSLTIAGKVFVPPRGARDVRAKMVQVGEFSGHKLD</sequence>
<accession>A0AB34J1E8</accession>
<gene>
    <name evidence="2" type="ORF">AB1Y20_005801</name>
</gene>
<keyword evidence="1" id="KW-0732">Signal</keyword>
<evidence type="ECO:0008006" key="4">
    <source>
        <dbReference type="Google" id="ProtNLM"/>
    </source>
</evidence>
<name>A0AB34J1E8_PRYPA</name>
<comment type="caution">
    <text evidence="2">The sequence shown here is derived from an EMBL/GenBank/DDBJ whole genome shotgun (WGS) entry which is preliminary data.</text>
</comment>
<dbReference type="Proteomes" id="UP001515480">
    <property type="component" value="Unassembled WGS sequence"/>
</dbReference>